<proteinExistence type="predicted"/>
<dbReference type="Pfam" id="PF03319">
    <property type="entry name" value="EutN_CcmL"/>
    <property type="match status" value="1"/>
</dbReference>
<sequence length="98" mass="10430">MFIGKVLGNVVSSVKSKKLEGLKLMLVKQTDINGNPTGKPMVAIDSVDSGEGDRVLVLKEGGSAKIVIKRDKLPINLVIVGVVDTVDIDGWNRGEKTS</sequence>
<comment type="subcellular location">
    <subcellularLocation>
        <location evidence="1">Bacterial microcompartment</location>
    </subcellularLocation>
</comment>
<organism evidence="3 4">
    <name type="scientific">Candidatus Wallbacteria bacterium GWC2_49_35</name>
    <dbReference type="NCBI Taxonomy" id="1817813"/>
    <lineage>
        <taxon>Bacteria</taxon>
        <taxon>Candidatus Walliibacteriota</taxon>
    </lineage>
</organism>
<dbReference type="Gene3D" id="2.40.50.220">
    <property type="entry name" value="EutN/Ccml"/>
    <property type="match status" value="1"/>
</dbReference>
<dbReference type="CDD" id="cd01614">
    <property type="entry name" value="EutN_CcmL"/>
    <property type="match status" value="1"/>
</dbReference>
<evidence type="ECO:0000256" key="1">
    <source>
        <dbReference type="ARBA" id="ARBA00024322"/>
    </source>
</evidence>
<dbReference type="Proteomes" id="UP000178735">
    <property type="component" value="Unassembled WGS sequence"/>
</dbReference>
<evidence type="ECO:0000313" key="4">
    <source>
        <dbReference type="Proteomes" id="UP000178735"/>
    </source>
</evidence>
<dbReference type="PROSITE" id="PS51932">
    <property type="entry name" value="BMV"/>
    <property type="match status" value="1"/>
</dbReference>
<dbReference type="PANTHER" id="PTHR36539">
    <property type="entry name" value="ETHANOLAMINE UTILIZATION PROTEIN EUTN"/>
    <property type="match status" value="1"/>
</dbReference>
<name>A0A1F7WI40_9BACT</name>
<dbReference type="EMBL" id="MGFH01000226">
    <property type="protein sequence ID" value="OGM01745.1"/>
    <property type="molecule type" value="Genomic_DNA"/>
</dbReference>
<dbReference type="InterPro" id="IPR036677">
    <property type="entry name" value="EutN_CcmL_sf"/>
</dbReference>
<evidence type="ECO:0008006" key="5">
    <source>
        <dbReference type="Google" id="ProtNLM"/>
    </source>
</evidence>
<evidence type="ECO:0000313" key="3">
    <source>
        <dbReference type="EMBL" id="OGM01745.1"/>
    </source>
</evidence>
<reference evidence="3 4" key="1">
    <citation type="journal article" date="2016" name="Nat. Commun.">
        <title>Thousands of microbial genomes shed light on interconnected biogeochemical processes in an aquifer system.</title>
        <authorList>
            <person name="Anantharaman K."/>
            <person name="Brown C.T."/>
            <person name="Hug L.A."/>
            <person name="Sharon I."/>
            <person name="Castelle C.J."/>
            <person name="Probst A.J."/>
            <person name="Thomas B.C."/>
            <person name="Singh A."/>
            <person name="Wilkins M.J."/>
            <person name="Karaoz U."/>
            <person name="Brodie E.L."/>
            <person name="Williams K.H."/>
            <person name="Hubbard S.S."/>
            <person name="Banfield J.F."/>
        </authorList>
    </citation>
    <scope>NUCLEOTIDE SEQUENCE [LARGE SCALE GENOMIC DNA]</scope>
</reference>
<dbReference type="InterPro" id="IPR004992">
    <property type="entry name" value="EutN_CcmL"/>
</dbReference>
<dbReference type="STRING" id="1817813.A2008_00355"/>
<keyword evidence="2" id="KW-1283">Bacterial microcompartment</keyword>
<dbReference type="GO" id="GO:0031469">
    <property type="term" value="C:bacterial microcompartment"/>
    <property type="evidence" value="ECO:0007669"/>
    <property type="project" value="UniProtKB-SubCell"/>
</dbReference>
<comment type="caution">
    <text evidence="3">The sequence shown here is derived from an EMBL/GenBank/DDBJ whole genome shotgun (WGS) entry which is preliminary data.</text>
</comment>
<gene>
    <name evidence="3" type="ORF">A2008_00355</name>
</gene>
<protein>
    <recommendedName>
        <fullName evidence="5">Ethanolamine utilization protein EutN</fullName>
    </recommendedName>
</protein>
<evidence type="ECO:0000256" key="2">
    <source>
        <dbReference type="ARBA" id="ARBA00024446"/>
    </source>
</evidence>
<dbReference type="SUPFAM" id="SSF159133">
    <property type="entry name" value="EutN/CcmL-like"/>
    <property type="match status" value="1"/>
</dbReference>
<accession>A0A1F7WI40</accession>
<dbReference type="AlphaFoldDB" id="A0A1F7WI40"/>